<dbReference type="PANTHER" id="PTHR37813:SF1">
    <property type="entry name" value="FELS-2 PROPHAGE PROTEIN"/>
    <property type="match status" value="1"/>
</dbReference>
<dbReference type="InterPro" id="IPR010090">
    <property type="entry name" value="Phage_tape_meas"/>
</dbReference>
<reference evidence="6" key="1">
    <citation type="submission" date="2020-11" db="EMBL/GenBank/DDBJ databases">
        <authorList>
            <person name="Lee S.D."/>
        </authorList>
    </citation>
    <scope>NUCLEOTIDE SEQUENCE</scope>
    <source>
        <strain evidence="6">SAP-2</strain>
    </source>
</reference>
<protein>
    <submittedName>
        <fullName evidence="6">Phage tail tape measure protein</fullName>
    </submittedName>
</protein>
<keyword evidence="1" id="KW-1188">Viral release from host cell</keyword>
<feature type="transmembrane region" description="Helical" evidence="4">
    <location>
        <begin position="548"/>
        <end position="571"/>
    </location>
</feature>
<proteinExistence type="predicted"/>
<evidence type="ECO:0000256" key="3">
    <source>
        <dbReference type="SAM" id="MobiDB-lite"/>
    </source>
</evidence>
<dbReference type="Pfam" id="PF10145">
    <property type="entry name" value="PhageMin_Tail"/>
    <property type="match status" value="1"/>
</dbReference>
<reference evidence="6" key="2">
    <citation type="submission" date="2022-09" db="EMBL/GenBank/DDBJ databases">
        <title>Rouxiella aceris sp. nov., isolated from tree sap and emended description of the genus Rhouxiella.</title>
        <authorList>
            <person name="Kim I.S."/>
        </authorList>
    </citation>
    <scope>NUCLEOTIDE SEQUENCE</scope>
    <source>
        <strain evidence="6">SAP-2</strain>
    </source>
</reference>
<dbReference type="PANTHER" id="PTHR37813">
    <property type="entry name" value="FELS-2 PROPHAGE PROTEIN"/>
    <property type="match status" value="1"/>
</dbReference>
<feature type="transmembrane region" description="Helical" evidence="4">
    <location>
        <begin position="698"/>
        <end position="726"/>
    </location>
</feature>
<dbReference type="NCBIfam" id="TIGR01760">
    <property type="entry name" value="tape_meas_TP901"/>
    <property type="match status" value="1"/>
</dbReference>
<comment type="caution">
    <text evidence="6">The sequence shown here is derived from an EMBL/GenBank/DDBJ whole genome shotgun (WGS) entry which is preliminary data.</text>
</comment>
<accession>A0AA40WYY0</accession>
<dbReference type="Proteomes" id="UP000705283">
    <property type="component" value="Unassembled WGS sequence"/>
</dbReference>
<evidence type="ECO:0000256" key="4">
    <source>
        <dbReference type="SAM" id="Phobius"/>
    </source>
</evidence>
<keyword evidence="2" id="KW-0175">Coiled coil</keyword>
<organism evidence="6 7">
    <name type="scientific">Rouxiella silvae</name>
    <dbReference type="NCBI Taxonomy" id="1646373"/>
    <lineage>
        <taxon>Bacteria</taxon>
        <taxon>Pseudomonadati</taxon>
        <taxon>Pseudomonadota</taxon>
        <taxon>Gammaproteobacteria</taxon>
        <taxon>Enterobacterales</taxon>
        <taxon>Yersiniaceae</taxon>
        <taxon>Rouxiella</taxon>
    </lineage>
</organism>
<feature type="compositionally biased region" description="Pro residues" evidence="3">
    <location>
        <begin position="894"/>
        <end position="904"/>
    </location>
</feature>
<gene>
    <name evidence="6" type="ORF">ITX54_02605</name>
</gene>
<dbReference type="AlphaFoldDB" id="A0AA40WYY0"/>
<feature type="coiled-coil region" evidence="2">
    <location>
        <begin position="29"/>
        <end position="181"/>
    </location>
</feature>
<evidence type="ECO:0000256" key="2">
    <source>
        <dbReference type="SAM" id="Coils"/>
    </source>
</evidence>
<evidence type="ECO:0000256" key="1">
    <source>
        <dbReference type="ARBA" id="ARBA00022612"/>
    </source>
</evidence>
<sequence length="1066" mass="113027">MTERNLSIRVAFSAINNITRPVSAAQKSAASLASQIKSTQTSLKGLERQASSFDRLSKASETTARQLAEARKKADELRTAFGPAKQRTDDQTAALKKQSDAVRQLSRARNEEQAKLGALRSALMHNGVLLRGSSSATEQISRKTAEYNRQLAEQQRRLAAVSRAQQQYQRAKKTREKLESGGMRAVATGAAITAPVLGLVNSYANFEDSMKGVAKQVNGLRDNDGSRTAQFYEMQQAIKSASEQLPMPNGAIDYAALVEGGARMGVAEGDDPWDKQKKDLLSFATTASMASVAFELPASELSESLGKIAGLYKVPTQNIEQLGDVLNYLDDNAKSKGADIIDVLQRIGGDADKLDYRKAAALASTFLTLGTAPEIAASSTHAMVRELSIATQQSNNFMEGLNSIGLSADKVQKSMSVDAMGTILTVLEQVSKLPKSNRDSVLTQIFGKEFGGSAGKLTNNLPELYRQLQLVNSEAAKGSMRRESDINIDSVSAKWMLTKASMTNAFSSLGETLRGPAMEVMKYATGMIQRFRAWAEANPALVGSLLKLAAAVGVAIAVLGALALSVASILLPMAAVRLSLSLLTGGRGFGGLLPSLSGLTARLGRIAPLLAGTGRSVKDWGPLFRSAATAAAEFGTRILSIGKTGLSTVARMGSATGSALRMLFTAPGAALAALGNGLRTLATSGFGTLLTVGRSVLTVLGGGLSLLLSPVFLLVTALAGAAIMIWKYWEPIKAFFGGFWTGLVGAIEPVKQAFAPLEPIFDGIGNAIGRVWNWFTQLFEPVSTSAETLKECTEAGRVFGEVVGKAVSGVVDVILKVAEGIGWLLKKLGAIPEAANAAKEVANSMDAVAPQAKAPLVNVWDEKNKKFIQRPWAFSSTEGVINNGNNAPKDTPPRKPPLLPPVGPTPLSQLSGHNSTKKEKGAGTGTPDAVSAAARDPDKLGDIVFKKHPPVMSVYGAYDEPRIAATRSPAQSMGDRIGAAVRGITGKLTAWPTQSFLPGIPVPSGRAAQSQPAVLDNALEPISLTLNFYESAKLDAKEIAATVRRELTALLRERDNRKRSQLKDRE</sequence>
<feature type="region of interest" description="Disordered" evidence="3">
    <location>
        <begin position="878"/>
        <end position="933"/>
    </location>
</feature>
<evidence type="ECO:0000259" key="5">
    <source>
        <dbReference type="Pfam" id="PF10145"/>
    </source>
</evidence>
<dbReference type="EMBL" id="JADMKS010000001">
    <property type="protein sequence ID" value="MBF6635556.1"/>
    <property type="molecule type" value="Genomic_DNA"/>
</dbReference>
<dbReference type="RefSeq" id="WP_194977451.1">
    <property type="nucleotide sequence ID" value="NZ_JADMKS010000001.1"/>
</dbReference>
<keyword evidence="4" id="KW-0472">Membrane</keyword>
<keyword evidence="4" id="KW-1133">Transmembrane helix</keyword>
<evidence type="ECO:0000313" key="7">
    <source>
        <dbReference type="Proteomes" id="UP000705283"/>
    </source>
</evidence>
<name>A0AA40WYY0_9GAMM</name>
<keyword evidence="4" id="KW-0812">Transmembrane</keyword>
<feature type="domain" description="Phage tail tape measure protein" evidence="5">
    <location>
        <begin position="236"/>
        <end position="447"/>
    </location>
</feature>
<evidence type="ECO:0000313" key="6">
    <source>
        <dbReference type="EMBL" id="MBF6635556.1"/>
    </source>
</evidence>